<feature type="region of interest" description="Disordered" evidence="1">
    <location>
        <begin position="1"/>
        <end position="20"/>
    </location>
</feature>
<keyword evidence="2" id="KW-1185">Reference proteome</keyword>
<organism evidence="2 3">
    <name type="scientific">Ditylenchus dipsaci</name>
    <dbReference type="NCBI Taxonomy" id="166011"/>
    <lineage>
        <taxon>Eukaryota</taxon>
        <taxon>Metazoa</taxon>
        <taxon>Ecdysozoa</taxon>
        <taxon>Nematoda</taxon>
        <taxon>Chromadorea</taxon>
        <taxon>Rhabditida</taxon>
        <taxon>Tylenchina</taxon>
        <taxon>Tylenchomorpha</taxon>
        <taxon>Sphaerularioidea</taxon>
        <taxon>Anguinidae</taxon>
        <taxon>Anguininae</taxon>
        <taxon>Ditylenchus</taxon>
    </lineage>
</organism>
<dbReference type="WBParaSite" id="jg10664">
    <property type="protein sequence ID" value="jg10664"/>
    <property type="gene ID" value="jg10664"/>
</dbReference>
<protein>
    <submittedName>
        <fullName evidence="3">Uncharacterized protein</fullName>
    </submittedName>
</protein>
<dbReference type="AlphaFoldDB" id="A0A915CP09"/>
<reference evidence="3" key="1">
    <citation type="submission" date="2022-11" db="UniProtKB">
        <authorList>
            <consortium name="WormBaseParasite"/>
        </authorList>
    </citation>
    <scope>IDENTIFICATION</scope>
</reference>
<dbReference type="Proteomes" id="UP000887574">
    <property type="component" value="Unplaced"/>
</dbReference>
<evidence type="ECO:0000313" key="3">
    <source>
        <dbReference type="WBParaSite" id="jg10664"/>
    </source>
</evidence>
<name>A0A915CP09_9BILA</name>
<accession>A0A915CP09</accession>
<evidence type="ECO:0000313" key="2">
    <source>
        <dbReference type="Proteomes" id="UP000887574"/>
    </source>
</evidence>
<proteinExistence type="predicted"/>
<sequence length="252" mass="27468">MSDSTIFGSSEGTSSSETSQISVLTAEEVGDILHLNSKVVKFLQKGPGDDQDPLLILNYEDAFMNLGNYTTNKAAVTNILREKGRNINSNMQKLCFIAFACCLVGLAQAQMVKQCQCSAITPCKAAYVNSIIPCMDSCQQHAAALGANYGQLKQCLLALEPKLRQTIQCTEGAHSDACANGPGGMVPKRYPETLKIAALSEINRMLGRMGIANEVKDLMSQGKKIYGCVWLLHEQEVRQLREEIGMWPEIAS</sequence>
<dbReference type="PANTHER" id="PTHR34401">
    <property type="entry name" value="PROTEIN CBG12388-RELATED"/>
    <property type="match status" value="1"/>
</dbReference>
<evidence type="ECO:0000256" key="1">
    <source>
        <dbReference type="SAM" id="MobiDB-lite"/>
    </source>
</evidence>
<dbReference type="PANTHER" id="PTHR34401:SF3">
    <property type="entry name" value="DB DOMAIN-CONTAINING PROTEIN"/>
    <property type="match status" value="1"/>
</dbReference>